<evidence type="ECO:0000313" key="5">
    <source>
        <dbReference type="Ensembl" id="ENSCCRP00010121175.1"/>
    </source>
</evidence>
<keyword evidence="3" id="KW-0816">Tricarboxylic acid cycle</keyword>
<accession>A0A8C1YE11</accession>
<dbReference type="PANTHER" id="PTHR11835:SF60">
    <property type="entry name" value="ISOCITRATE DEHYDROGENASE [NAD] SUBUNIT, MITOCHONDRIAL"/>
    <property type="match status" value="1"/>
</dbReference>
<dbReference type="InterPro" id="IPR024084">
    <property type="entry name" value="IsoPropMal-DH-like_dom"/>
</dbReference>
<evidence type="ECO:0000256" key="2">
    <source>
        <dbReference type="ARBA" id="ARBA00011525"/>
    </source>
</evidence>
<reference evidence="5" key="2">
    <citation type="submission" date="2025-09" db="UniProtKB">
        <authorList>
            <consortium name="Ensembl"/>
        </authorList>
    </citation>
    <scope>IDENTIFICATION</scope>
</reference>
<dbReference type="Ensembl" id="ENSCCRT00010134590.1">
    <property type="protein sequence ID" value="ENSCCRP00010121175.1"/>
    <property type="gene ID" value="ENSCCRG00010052938.1"/>
</dbReference>
<keyword evidence="6" id="KW-1185">Reference proteome</keyword>
<comment type="similarity">
    <text evidence="1">Belongs to the isocitrate and isopropylmalate dehydrogenases family.</text>
</comment>
<dbReference type="GO" id="GO:0006102">
    <property type="term" value="P:isocitrate metabolic process"/>
    <property type="evidence" value="ECO:0007669"/>
    <property type="project" value="TreeGrafter"/>
</dbReference>
<evidence type="ECO:0000313" key="6">
    <source>
        <dbReference type="Proteomes" id="UP000694427"/>
    </source>
</evidence>
<dbReference type="SUPFAM" id="SSF53659">
    <property type="entry name" value="Isocitrate/Isopropylmalate dehydrogenase-like"/>
    <property type="match status" value="1"/>
</dbReference>
<dbReference type="AlphaFoldDB" id="A0A8C1YE11"/>
<feature type="domain" description="Isopropylmalate dehydrogenase-like" evidence="4">
    <location>
        <begin position="43"/>
        <end position="347"/>
    </location>
</feature>
<comment type="subunit">
    <text evidence="2">Heterooligomer of subunits alpha (IDH3A), beta (IDH3B), and gamma (IDH3G) in the apparent ratio of 2:1:1. The heterodimer containing one IDH3A and one IDH3B subunit and the heterodimer containing one IDH3A and one IDH3G subunit assemble into a heterotetramer (which contains two subunits of IDH3A, one of IDH3B and one of IDH3G) and further into the heterooctamer.</text>
</comment>
<dbReference type="PANTHER" id="PTHR11835">
    <property type="entry name" value="DECARBOXYLATING DEHYDROGENASES-ISOCITRATE, ISOPROPYLMALATE, TARTRATE"/>
    <property type="match status" value="1"/>
</dbReference>
<reference evidence="5" key="1">
    <citation type="submission" date="2025-08" db="UniProtKB">
        <authorList>
            <consortium name="Ensembl"/>
        </authorList>
    </citation>
    <scope>IDENTIFICATION</scope>
</reference>
<proteinExistence type="inferred from homology"/>
<dbReference type="SMART" id="SM01329">
    <property type="entry name" value="Iso_dh"/>
    <property type="match status" value="1"/>
</dbReference>
<dbReference type="Pfam" id="PF00180">
    <property type="entry name" value="Iso_dh"/>
    <property type="match status" value="1"/>
</dbReference>
<dbReference type="Proteomes" id="UP000694427">
    <property type="component" value="Unplaced"/>
</dbReference>
<evidence type="ECO:0000256" key="1">
    <source>
        <dbReference type="ARBA" id="ARBA00007769"/>
    </source>
</evidence>
<name>A0A8C1YE11_CYPCA</name>
<protein>
    <submittedName>
        <fullName evidence="5">Isocitrate dehydrogenase (NAD(+)) 3 non-catalytic subunit gamma</fullName>
    </submittedName>
</protein>
<dbReference type="Gene3D" id="3.40.718.10">
    <property type="entry name" value="Isopropylmalate Dehydrogenase"/>
    <property type="match status" value="1"/>
</dbReference>
<evidence type="ECO:0000256" key="3">
    <source>
        <dbReference type="ARBA" id="ARBA00022532"/>
    </source>
</evidence>
<dbReference type="GO" id="GO:0006099">
    <property type="term" value="P:tricarboxylic acid cycle"/>
    <property type="evidence" value="ECO:0007669"/>
    <property type="project" value="UniProtKB-KW"/>
</dbReference>
<organism evidence="5 6">
    <name type="scientific">Cyprinus carpio</name>
    <name type="common">Common carp</name>
    <dbReference type="NCBI Taxonomy" id="7962"/>
    <lineage>
        <taxon>Eukaryota</taxon>
        <taxon>Metazoa</taxon>
        <taxon>Chordata</taxon>
        <taxon>Craniata</taxon>
        <taxon>Vertebrata</taxon>
        <taxon>Euteleostomi</taxon>
        <taxon>Actinopterygii</taxon>
        <taxon>Neopterygii</taxon>
        <taxon>Teleostei</taxon>
        <taxon>Ostariophysi</taxon>
        <taxon>Cypriniformes</taxon>
        <taxon>Cyprinidae</taxon>
        <taxon>Cyprininae</taxon>
        <taxon>Cyprinus</taxon>
    </lineage>
</organism>
<evidence type="ECO:0000259" key="4">
    <source>
        <dbReference type="SMART" id="SM01329"/>
    </source>
</evidence>
<dbReference type="GO" id="GO:0005739">
    <property type="term" value="C:mitochondrion"/>
    <property type="evidence" value="ECO:0007669"/>
    <property type="project" value="TreeGrafter"/>
</dbReference>
<sequence>TFSLQNTESDIHKVRSGKGALIASLCDSDKVSPPPAEYGGRHTVTLVPGDGIGPELLNHIRELLRFEDEALYKQTSPENNKVALLCFYHSVIFTDSAVCLWILRLSGWIHLLPLRMTSIIYSGLCTCILASSDGLKLKYLDDLFFILIHLPTHHKDTDIIIIRENTEGEYSSLEHKNVPGVVECLKIITRVKSLRIAEYAFNLAREKGHRKVTAVHKANITYYLKMTISALLSCCKEVAAGYPEITFDNMIVDPKPQQFVVMELCNLYESVVRNVCAGLVGGRGLVPGVNHSKDCTVFETVRKNRVMSVDRSYKIANPTATLLASCLMLDQLKCLQTVDLGGQGYSI</sequence>